<gene>
    <name evidence="1" type="ORF">QU605_15235</name>
</gene>
<evidence type="ECO:0000313" key="2">
    <source>
        <dbReference type="Proteomes" id="UP001174839"/>
    </source>
</evidence>
<reference evidence="1" key="1">
    <citation type="submission" date="2023-06" db="EMBL/GenBank/DDBJ databases">
        <title>Robiginitalea aurantiacus sp. nov. and Algoriphagus sediminis sp. nov., isolated from coastal sediment.</title>
        <authorList>
            <person name="Zhou Z.Y."/>
            <person name="An J."/>
            <person name="Jia Y.W."/>
            <person name="Du Z.J."/>
        </authorList>
    </citation>
    <scope>NUCLEOTIDE SEQUENCE</scope>
    <source>
        <strain evidence="1">M39</strain>
    </source>
</reference>
<dbReference type="RefSeq" id="WP_289726192.1">
    <property type="nucleotide sequence ID" value="NZ_JAUDUY010000021.1"/>
</dbReference>
<organism evidence="1 2">
    <name type="scientific">Robiginitalea aurantiaca</name>
    <dbReference type="NCBI Taxonomy" id="3056915"/>
    <lineage>
        <taxon>Bacteria</taxon>
        <taxon>Pseudomonadati</taxon>
        <taxon>Bacteroidota</taxon>
        <taxon>Flavobacteriia</taxon>
        <taxon>Flavobacteriales</taxon>
        <taxon>Flavobacteriaceae</taxon>
        <taxon>Robiginitalea</taxon>
    </lineage>
</organism>
<keyword evidence="2" id="KW-1185">Reference proteome</keyword>
<name>A0ABT7WIX6_9FLAO</name>
<proteinExistence type="predicted"/>
<protein>
    <submittedName>
        <fullName evidence="1">Uncharacterized protein</fullName>
    </submittedName>
</protein>
<sequence>MEQNYFSPFLTILFLSRPESGMQFPYVFLAARHVSGPLQTNTYSYFKHPTT</sequence>
<evidence type="ECO:0000313" key="1">
    <source>
        <dbReference type="EMBL" id="MDM9632828.1"/>
    </source>
</evidence>
<dbReference type="EMBL" id="JAUDUY010000021">
    <property type="protein sequence ID" value="MDM9632828.1"/>
    <property type="molecule type" value="Genomic_DNA"/>
</dbReference>
<comment type="caution">
    <text evidence="1">The sequence shown here is derived from an EMBL/GenBank/DDBJ whole genome shotgun (WGS) entry which is preliminary data.</text>
</comment>
<dbReference type="Proteomes" id="UP001174839">
    <property type="component" value="Unassembled WGS sequence"/>
</dbReference>
<accession>A0ABT7WIX6</accession>